<dbReference type="PANTHER" id="PTHR17598">
    <property type="entry name" value="DNA POLYMERASE DELTA SUBUNIT 3"/>
    <property type="match status" value="1"/>
</dbReference>
<sequence length="162" mass="18095">MEDRSARLLASSPMATLRQPMLTDSVLEALEHLVFDANEVVTYKWVSRKWQIHANLAKRLLHDFVAEQRRAGKSLCSWHAVLCAGSVTLVPEAKLARCLRRWPGSRAHIYAVLTSRTEDSNVICLADAVSMCNSQQDVCYSSVKPTKALSKRCDSSLYALDS</sequence>
<dbReference type="GO" id="GO:0003887">
    <property type="term" value="F:DNA-directed DNA polymerase activity"/>
    <property type="evidence" value="ECO:0007669"/>
    <property type="project" value="TreeGrafter"/>
</dbReference>
<dbReference type="AlphaFoldDB" id="A0A131Z797"/>
<evidence type="ECO:0000256" key="1">
    <source>
        <dbReference type="ARBA" id="ARBA00004123"/>
    </source>
</evidence>
<dbReference type="GO" id="GO:1904161">
    <property type="term" value="P:DNA synthesis involved in UV-damage excision repair"/>
    <property type="evidence" value="ECO:0007669"/>
    <property type="project" value="TreeGrafter"/>
</dbReference>
<dbReference type="InterPro" id="IPR019038">
    <property type="entry name" value="POLD3"/>
</dbReference>
<dbReference type="GO" id="GO:0043625">
    <property type="term" value="C:delta DNA polymerase complex"/>
    <property type="evidence" value="ECO:0007669"/>
    <property type="project" value="InterPro"/>
</dbReference>
<dbReference type="GO" id="GO:0006271">
    <property type="term" value="P:DNA strand elongation involved in DNA replication"/>
    <property type="evidence" value="ECO:0007669"/>
    <property type="project" value="TreeGrafter"/>
</dbReference>
<reference evidence="5" key="1">
    <citation type="journal article" date="2016" name="Ticks Tick Borne Dis.">
        <title>De novo assembly and annotation of the salivary gland transcriptome of Rhipicephalus appendiculatus male and female ticks during blood feeding.</title>
        <authorList>
            <person name="de Castro M.H."/>
            <person name="de Klerk D."/>
            <person name="Pienaar R."/>
            <person name="Latif A.A."/>
            <person name="Rees D.J."/>
            <person name="Mans B.J."/>
        </authorList>
    </citation>
    <scope>NUCLEOTIDE SEQUENCE</scope>
    <source>
        <tissue evidence="5">Salivary glands</tissue>
    </source>
</reference>
<accession>A0A131Z797</accession>
<name>A0A131Z797_RHIAP</name>
<dbReference type="PANTHER" id="PTHR17598:SF13">
    <property type="entry name" value="DNA POLYMERASE DELTA SUBUNIT 3"/>
    <property type="match status" value="1"/>
</dbReference>
<comment type="subcellular location">
    <subcellularLocation>
        <location evidence="1">Nucleus</location>
    </subcellularLocation>
</comment>
<dbReference type="EMBL" id="GEDV01002516">
    <property type="protein sequence ID" value="JAP86041.1"/>
    <property type="molecule type" value="Transcribed_RNA"/>
</dbReference>
<dbReference type="GO" id="GO:0006297">
    <property type="term" value="P:nucleotide-excision repair, DNA gap filling"/>
    <property type="evidence" value="ECO:0007669"/>
    <property type="project" value="TreeGrafter"/>
</dbReference>
<proteinExistence type="predicted"/>
<dbReference type="Gene3D" id="3.90.1030.20">
    <property type="entry name" value="DNA polymerase delta, p66 (Cdc27) subunit, wHTH domain"/>
    <property type="match status" value="1"/>
</dbReference>
<dbReference type="Pfam" id="PF09507">
    <property type="entry name" value="CDC27"/>
    <property type="match status" value="1"/>
</dbReference>
<evidence type="ECO:0000313" key="5">
    <source>
        <dbReference type="EMBL" id="JAP86041.1"/>
    </source>
</evidence>
<protein>
    <recommendedName>
        <fullName evidence="2">DNA polymerase delta subunit 3</fullName>
    </recommendedName>
</protein>
<evidence type="ECO:0000256" key="4">
    <source>
        <dbReference type="ARBA" id="ARBA00023242"/>
    </source>
</evidence>
<dbReference type="InterPro" id="IPR041913">
    <property type="entry name" value="POLD3_sf"/>
</dbReference>
<evidence type="ECO:0000256" key="2">
    <source>
        <dbReference type="ARBA" id="ARBA00017589"/>
    </source>
</evidence>
<keyword evidence="4" id="KW-0539">Nucleus</keyword>
<keyword evidence="3" id="KW-0235">DNA replication</keyword>
<evidence type="ECO:0000256" key="3">
    <source>
        <dbReference type="ARBA" id="ARBA00022705"/>
    </source>
</evidence>
<organism evidence="5">
    <name type="scientific">Rhipicephalus appendiculatus</name>
    <name type="common">Brown ear tick</name>
    <dbReference type="NCBI Taxonomy" id="34631"/>
    <lineage>
        <taxon>Eukaryota</taxon>
        <taxon>Metazoa</taxon>
        <taxon>Ecdysozoa</taxon>
        <taxon>Arthropoda</taxon>
        <taxon>Chelicerata</taxon>
        <taxon>Arachnida</taxon>
        <taxon>Acari</taxon>
        <taxon>Parasitiformes</taxon>
        <taxon>Ixodida</taxon>
        <taxon>Ixodoidea</taxon>
        <taxon>Ixodidae</taxon>
        <taxon>Rhipicephalinae</taxon>
        <taxon>Rhipicephalus</taxon>
        <taxon>Rhipicephalus</taxon>
    </lineage>
</organism>